<dbReference type="InterPro" id="IPR000515">
    <property type="entry name" value="MetI-like"/>
</dbReference>
<evidence type="ECO:0000313" key="14">
    <source>
        <dbReference type="EMBL" id="ODN43494.1"/>
    </source>
</evidence>
<dbReference type="SUPFAM" id="SSF161098">
    <property type="entry name" value="MetI-like"/>
    <property type="match status" value="1"/>
</dbReference>
<evidence type="ECO:0000256" key="8">
    <source>
        <dbReference type="ARBA" id="ARBA00022989"/>
    </source>
</evidence>
<evidence type="ECO:0000256" key="9">
    <source>
        <dbReference type="ARBA" id="ARBA00023136"/>
    </source>
</evidence>
<keyword evidence="3" id="KW-1003">Cell membrane</keyword>
<keyword evidence="6" id="KW-0571">Peptide transport</keyword>
<keyword evidence="9 12" id="KW-0472">Membrane</keyword>
<sequence length="310" mass="33798">MAIAMKKQESLGKPVGSLVKSLEMAVEKDVKGRSLWADAMRRFFKNKGAVVSLIVLVIMILAIIAGPWFSSYTIEQTDWSAIFSAPNVHHIFGTDELGRDLFVRTMEGGRITLYVGFIATIVSIVIGILYGATAGFIGGKVDGLMMRVVDVLYSLPFLFFVILLMTFFGRNFILMFVAIGAISWLDMARIVRGQTLSLKSKEFIEAAHASGVSRFRIIIRHIVPNLLGVVVVYATLTVPTVILTAAFLSFLGLGVQAPMTSLGVLVNSGAQNMTVAWWTIVFPGAALALILYCFNFIGDGLRDALDPKGH</sequence>
<feature type="transmembrane region" description="Helical" evidence="12">
    <location>
        <begin position="111"/>
        <end position="132"/>
    </location>
</feature>
<evidence type="ECO:0000256" key="7">
    <source>
        <dbReference type="ARBA" id="ARBA00022927"/>
    </source>
</evidence>
<accession>A0ABX3A4G0</accession>
<feature type="transmembrane region" description="Helical" evidence="12">
    <location>
        <begin position="226"/>
        <end position="255"/>
    </location>
</feature>
<dbReference type="RefSeq" id="WP_069313291.1">
    <property type="nucleotide sequence ID" value="NZ_MDTU01000001.1"/>
</dbReference>
<comment type="caution">
    <text evidence="14">The sequence shown here is derived from an EMBL/GenBank/DDBJ whole genome shotgun (WGS) entry which is preliminary data.</text>
</comment>
<evidence type="ECO:0000256" key="5">
    <source>
        <dbReference type="ARBA" id="ARBA00022692"/>
    </source>
</evidence>
<evidence type="ECO:0000256" key="10">
    <source>
        <dbReference type="ARBA" id="ARBA00024202"/>
    </source>
</evidence>
<dbReference type="Gene3D" id="1.10.3720.10">
    <property type="entry name" value="MetI-like"/>
    <property type="match status" value="1"/>
</dbReference>
<keyword evidence="4" id="KW-0997">Cell inner membrane</keyword>
<keyword evidence="15" id="KW-1185">Reference proteome</keyword>
<feature type="domain" description="ABC transmembrane type-1" evidence="13">
    <location>
        <begin position="109"/>
        <end position="298"/>
    </location>
</feature>
<evidence type="ECO:0000256" key="11">
    <source>
        <dbReference type="ARBA" id="ARBA00072251"/>
    </source>
</evidence>
<dbReference type="EMBL" id="MDTU01000001">
    <property type="protein sequence ID" value="ODN43494.1"/>
    <property type="molecule type" value="Genomic_DNA"/>
</dbReference>
<evidence type="ECO:0000256" key="4">
    <source>
        <dbReference type="ARBA" id="ARBA00022519"/>
    </source>
</evidence>
<dbReference type="Proteomes" id="UP000094329">
    <property type="component" value="Unassembled WGS sequence"/>
</dbReference>
<keyword evidence="2 12" id="KW-0813">Transport</keyword>
<dbReference type="CDD" id="cd06261">
    <property type="entry name" value="TM_PBP2"/>
    <property type="match status" value="1"/>
</dbReference>
<evidence type="ECO:0000256" key="6">
    <source>
        <dbReference type="ARBA" id="ARBA00022856"/>
    </source>
</evidence>
<dbReference type="PANTHER" id="PTHR43386">
    <property type="entry name" value="OLIGOPEPTIDE TRANSPORT SYSTEM PERMEASE PROTEIN APPC"/>
    <property type="match status" value="1"/>
</dbReference>
<dbReference type="PROSITE" id="PS50928">
    <property type="entry name" value="ABC_TM1"/>
    <property type="match status" value="1"/>
</dbReference>
<feature type="transmembrane region" description="Helical" evidence="12">
    <location>
        <begin position="275"/>
        <end position="298"/>
    </location>
</feature>
<dbReference type="InterPro" id="IPR035906">
    <property type="entry name" value="MetI-like_sf"/>
</dbReference>
<gene>
    <name evidence="14" type="ORF">BGC07_11925</name>
</gene>
<keyword evidence="5 12" id="KW-0812">Transmembrane</keyword>
<evidence type="ECO:0000256" key="3">
    <source>
        <dbReference type="ARBA" id="ARBA00022475"/>
    </source>
</evidence>
<organism evidence="14 15">
    <name type="scientific">Piscirickettsia litoralis</name>
    <dbReference type="NCBI Taxonomy" id="1891921"/>
    <lineage>
        <taxon>Bacteria</taxon>
        <taxon>Pseudomonadati</taxon>
        <taxon>Pseudomonadota</taxon>
        <taxon>Gammaproteobacteria</taxon>
        <taxon>Thiotrichales</taxon>
        <taxon>Piscirickettsiaceae</taxon>
        <taxon>Piscirickettsia</taxon>
    </lineage>
</organism>
<dbReference type="Pfam" id="PF00528">
    <property type="entry name" value="BPD_transp_1"/>
    <property type="match status" value="1"/>
</dbReference>
<evidence type="ECO:0000256" key="2">
    <source>
        <dbReference type="ARBA" id="ARBA00022448"/>
    </source>
</evidence>
<dbReference type="InterPro" id="IPR025966">
    <property type="entry name" value="OppC_N"/>
</dbReference>
<dbReference type="PANTHER" id="PTHR43386:SF2">
    <property type="entry name" value="OLIGOPEPTIDE TRANSPORT SYSTEM PERMEASE PROTEIN OPPC"/>
    <property type="match status" value="1"/>
</dbReference>
<keyword evidence="8 12" id="KW-1133">Transmembrane helix</keyword>
<evidence type="ECO:0000313" key="15">
    <source>
        <dbReference type="Proteomes" id="UP000094329"/>
    </source>
</evidence>
<dbReference type="Pfam" id="PF12911">
    <property type="entry name" value="OppC_N"/>
    <property type="match status" value="1"/>
</dbReference>
<dbReference type="InterPro" id="IPR050366">
    <property type="entry name" value="BP-dependent_transpt_permease"/>
</dbReference>
<feature type="transmembrane region" description="Helical" evidence="12">
    <location>
        <begin position="144"/>
        <end position="166"/>
    </location>
</feature>
<name>A0ABX3A4G0_9GAMM</name>
<evidence type="ECO:0000256" key="1">
    <source>
        <dbReference type="ARBA" id="ARBA00004429"/>
    </source>
</evidence>
<feature type="transmembrane region" description="Helical" evidence="12">
    <location>
        <begin position="172"/>
        <end position="191"/>
    </location>
</feature>
<evidence type="ECO:0000259" key="13">
    <source>
        <dbReference type="PROSITE" id="PS50928"/>
    </source>
</evidence>
<comment type="similarity">
    <text evidence="10">Belongs to the binding-protein-dependent transport system permease family. OppBC subfamily.</text>
</comment>
<comment type="subcellular location">
    <subcellularLocation>
        <location evidence="1">Cell inner membrane</location>
        <topology evidence="1">Multi-pass membrane protein</topology>
    </subcellularLocation>
    <subcellularLocation>
        <location evidence="12">Cell membrane</location>
        <topology evidence="12">Multi-pass membrane protein</topology>
    </subcellularLocation>
</comment>
<keyword evidence="7" id="KW-0653">Protein transport</keyword>
<feature type="transmembrane region" description="Helical" evidence="12">
    <location>
        <begin position="49"/>
        <end position="69"/>
    </location>
</feature>
<evidence type="ECO:0000256" key="12">
    <source>
        <dbReference type="RuleBase" id="RU363032"/>
    </source>
</evidence>
<proteinExistence type="inferred from homology"/>
<protein>
    <recommendedName>
        <fullName evidence="11">Oligopeptide transport system permease protein OppC</fullName>
    </recommendedName>
</protein>
<reference evidence="14 15" key="1">
    <citation type="submission" date="2016-08" db="EMBL/GenBank/DDBJ databases">
        <title>Draft genome sequence of Candidatus Piscirickettsia litoralis, from seawater.</title>
        <authorList>
            <person name="Wan X."/>
            <person name="Lee A.J."/>
            <person name="Hou S."/>
            <person name="Donachie S.P."/>
        </authorList>
    </citation>
    <scope>NUCLEOTIDE SEQUENCE [LARGE SCALE GENOMIC DNA]</scope>
    <source>
        <strain evidence="14 15">Y2</strain>
    </source>
</reference>